<sequence length="191" mass="19597">MKFRLQKTAPAKAAATLKGAAKLPQLSVGPPPITGLVSPPSATPKRNHRPPPMNFGGNKTLEAAGLDLLPPPSPSMPLTPGMGGFGMANASIGCMLFGEASPSALLSQPTPPTASWAPKFFVTPPSPAIVAVPALQQATVAGLSASSSLSPCTPPWPKSGASLRKTIFDHIGKSQLSPMDMRGYMAMSMNS</sequence>
<protein>
    <submittedName>
        <fullName evidence="2">Uncharacterized protein</fullName>
    </submittedName>
</protein>
<evidence type="ECO:0000313" key="2">
    <source>
        <dbReference type="EMBL" id="KAJ1997101.1"/>
    </source>
</evidence>
<reference evidence="2" key="1">
    <citation type="submission" date="2022-07" db="EMBL/GenBank/DDBJ databases">
        <title>Phylogenomic reconstructions and comparative analyses of Kickxellomycotina fungi.</title>
        <authorList>
            <person name="Reynolds N.K."/>
            <person name="Stajich J.E."/>
            <person name="Barry K."/>
            <person name="Grigoriev I.V."/>
            <person name="Crous P."/>
            <person name="Smith M.E."/>
        </authorList>
    </citation>
    <scope>NUCLEOTIDE SEQUENCE</scope>
    <source>
        <strain evidence="2">IMI 214461</strain>
    </source>
</reference>
<evidence type="ECO:0000256" key="1">
    <source>
        <dbReference type="SAM" id="MobiDB-lite"/>
    </source>
</evidence>
<feature type="region of interest" description="Disordered" evidence="1">
    <location>
        <begin position="19"/>
        <end position="60"/>
    </location>
</feature>
<dbReference type="EMBL" id="JANBQF010001495">
    <property type="protein sequence ID" value="KAJ1997101.1"/>
    <property type="molecule type" value="Genomic_DNA"/>
</dbReference>
<proteinExistence type="predicted"/>
<gene>
    <name evidence="2" type="ORF">H4R26_005955</name>
</gene>
<keyword evidence="3" id="KW-1185">Reference proteome</keyword>
<organism evidence="2 3">
    <name type="scientific">Coemansia thaxteri</name>
    <dbReference type="NCBI Taxonomy" id="2663907"/>
    <lineage>
        <taxon>Eukaryota</taxon>
        <taxon>Fungi</taxon>
        <taxon>Fungi incertae sedis</taxon>
        <taxon>Zoopagomycota</taxon>
        <taxon>Kickxellomycotina</taxon>
        <taxon>Kickxellomycetes</taxon>
        <taxon>Kickxellales</taxon>
        <taxon>Kickxellaceae</taxon>
        <taxon>Coemansia</taxon>
    </lineage>
</organism>
<dbReference type="Proteomes" id="UP001150907">
    <property type="component" value="Unassembled WGS sequence"/>
</dbReference>
<comment type="caution">
    <text evidence="2">The sequence shown here is derived from an EMBL/GenBank/DDBJ whole genome shotgun (WGS) entry which is preliminary data.</text>
</comment>
<evidence type="ECO:0000313" key="3">
    <source>
        <dbReference type="Proteomes" id="UP001150907"/>
    </source>
</evidence>
<dbReference type="OrthoDB" id="5596883at2759"/>
<accession>A0A9W8B7R1</accession>
<dbReference type="AlphaFoldDB" id="A0A9W8B7R1"/>
<name>A0A9W8B7R1_9FUNG</name>